<keyword evidence="2" id="KW-0813">Transport</keyword>
<dbReference type="RefSeq" id="WP_084097658.1">
    <property type="nucleotide sequence ID" value="NZ_FWXK01000001.1"/>
</dbReference>
<protein>
    <submittedName>
        <fullName evidence="4">V/A-type H+-transporting ATPase subunit F</fullName>
    </submittedName>
</protein>
<keyword evidence="3" id="KW-0406">Ion transport</keyword>
<dbReference type="SUPFAM" id="SSF159468">
    <property type="entry name" value="AtpF-like"/>
    <property type="match status" value="1"/>
</dbReference>
<dbReference type="OrthoDB" id="46791at2"/>
<dbReference type="InterPro" id="IPR036906">
    <property type="entry name" value="ATPase_V1_fsu_sf"/>
</dbReference>
<organism evidence="4 5">
    <name type="scientific">Aerococcus suis</name>
    <dbReference type="NCBI Taxonomy" id="371602"/>
    <lineage>
        <taxon>Bacteria</taxon>
        <taxon>Bacillati</taxon>
        <taxon>Bacillota</taxon>
        <taxon>Bacilli</taxon>
        <taxon>Lactobacillales</taxon>
        <taxon>Aerococcaceae</taxon>
        <taxon>Aerococcus</taxon>
    </lineage>
</organism>
<reference evidence="5" key="1">
    <citation type="submission" date="2017-04" db="EMBL/GenBank/DDBJ databases">
        <authorList>
            <person name="Varghese N."/>
            <person name="Submissions S."/>
        </authorList>
    </citation>
    <scope>NUCLEOTIDE SEQUENCE [LARGE SCALE GENOMIC DNA]</scope>
    <source>
        <strain evidence="5">DSM 21500</strain>
    </source>
</reference>
<evidence type="ECO:0000256" key="2">
    <source>
        <dbReference type="ARBA" id="ARBA00022448"/>
    </source>
</evidence>
<sequence length="102" mass="11320">MKQYVLTENLDTLTGMRLAGVDGTLITEDVDFSDVFAKVIEQSEIGLVLISPKLIEKNQDLINEVRFNRSTPLITSALGPDEWQKQDDTLSATIQQAIGIQL</sequence>
<dbReference type="Gene3D" id="3.40.50.10580">
    <property type="entry name" value="ATPase, V1 complex, subunit F"/>
    <property type="match status" value="1"/>
</dbReference>
<evidence type="ECO:0000313" key="4">
    <source>
        <dbReference type="EMBL" id="SMC30078.1"/>
    </source>
</evidence>
<dbReference type="Proteomes" id="UP000243884">
    <property type="component" value="Unassembled WGS sequence"/>
</dbReference>
<evidence type="ECO:0000313" key="5">
    <source>
        <dbReference type="Proteomes" id="UP000243884"/>
    </source>
</evidence>
<name>A0A1W1Y2X7_9LACT</name>
<evidence type="ECO:0000256" key="1">
    <source>
        <dbReference type="ARBA" id="ARBA00010148"/>
    </source>
</evidence>
<gene>
    <name evidence="4" type="ORF">SAMN04487984_0030</name>
</gene>
<proteinExistence type="inferred from homology"/>
<evidence type="ECO:0000256" key="3">
    <source>
        <dbReference type="ARBA" id="ARBA00023065"/>
    </source>
</evidence>
<dbReference type="STRING" id="371602.SAMN04487984_0030"/>
<dbReference type="AlphaFoldDB" id="A0A1W1Y2X7"/>
<dbReference type="EMBL" id="FWXK01000001">
    <property type="protein sequence ID" value="SMC30078.1"/>
    <property type="molecule type" value="Genomic_DNA"/>
</dbReference>
<keyword evidence="5" id="KW-1185">Reference proteome</keyword>
<dbReference type="Pfam" id="PF01990">
    <property type="entry name" value="ATP-synt_F"/>
    <property type="match status" value="1"/>
</dbReference>
<accession>A0A1W1Y2X7</accession>
<dbReference type="GO" id="GO:0046961">
    <property type="term" value="F:proton-transporting ATPase activity, rotational mechanism"/>
    <property type="evidence" value="ECO:0007669"/>
    <property type="project" value="InterPro"/>
</dbReference>
<comment type="similarity">
    <text evidence="1">Belongs to the V-ATPase F subunit family.</text>
</comment>
<dbReference type="InterPro" id="IPR008218">
    <property type="entry name" value="ATPase_V1-cplx_f_g_su"/>
</dbReference>